<dbReference type="InterPro" id="IPR042655">
    <property type="entry name" value="LRC72"/>
</dbReference>
<dbReference type="SUPFAM" id="SSF52058">
    <property type="entry name" value="L domain-like"/>
    <property type="match status" value="1"/>
</dbReference>
<evidence type="ECO:0000313" key="3">
    <source>
        <dbReference type="EMBL" id="ASC73599.1"/>
    </source>
</evidence>
<dbReference type="PROSITE" id="PS51450">
    <property type="entry name" value="LRR"/>
    <property type="match status" value="1"/>
</dbReference>
<dbReference type="Pfam" id="PF12799">
    <property type="entry name" value="LRR_4"/>
    <property type="match status" value="1"/>
</dbReference>
<name>A0A1Z3HTH3_9CYAN</name>
<keyword evidence="4" id="KW-1185">Reference proteome</keyword>
<dbReference type="Gene3D" id="3.80.10.10">
    <property type="entry name" value="Ribonuclease Inhibitor"/>
    <property type="match status" value="1"/>
</dbReference>
<evidence type="ECO:0000256" key="2">
    <source>
        <dbReference type="ARBA" id="ARBA00022737"/>
    </source>
</evidence>
<dbReference type="KEGG" id="hhg:XM38_045700"/>
<reference evidence="3 4" key="1">
    <citation type="journal article" date="2016" name="Biochim. Biophys. Acta">
        <title>Characterization of red-shifted phycobilisomes isolated from the chlorophyll f-containing cyanobacterium Halomicronema hongdechloris.</title>
        <authorList>
            <person name="Li Y."/>
            <person name="Lin Y."/>
            <person name="Garvey C.J."/>
            <person name="Birch D."/>
            <person name="Corkery R.W."/>
            <person name="Loughlin P.C."/>
            <person name="Scheer H."/>
            <person name="Willows R.D."/>
            <person name="Chen M."/>
        </authorList>
    </citation>
    <scope>NUCLEOTIDE SEQUENCE [LARGE SCALE GENOMIC DNA]</scope>
    <source>
        <strain evidence="3 4">C2206</strain>
    </source>
</reference>
<gene>
    <name evidence="3" type="ORF">XM38_045700</name>
</gene>
<keyword evidence="2" id="KW-0677">Repeat</keyword>
<protein>
    <recommendedName>
        <fullName evidence="5">Internalin-A</fullName>
    </recommendedName>
</protein>
<keyword evidence="1" id="KW-0433">Leucine-rich repeat</keyword>
<dbReference type="AlphaFoldDB" id="A0A1Z3HTH3"/>
<dbReference type="RefSeq" id="WP_080813393.1">
    <property type="nucleotide sequence ID" value="NZ_CP021983.2"/>
</dbReference>
<dbReference type="InterPro" id="IPR001611">
    <property type="entry name" value="Leu-rich_rpt"/>
</dbReference>
<dbReference type="Proteomes" id="UP000191901">
    <property type="component" value="Chromosome"/>
</dbReference>
<evidence type="ECO:0008006" key="5">
    <source>
        <dbReference type="Google" id="ProtNLM"/>
    </source>
</evidence>
<dbReference type="EMBL" id="CP021983">
    <property type="protein sequence ID" value="ASC73599.1"/>
    <property type="molecule type" value="Genomic_DNA"/>
</dbReference>
<dbReference type="InterPro" id="IPR025875">
    <property type="entry name" value="Leu-rich_rpt_4"/>
</dbReference>
<dbReference type="InterPro" id="IPR032675">
    <property type="entry name" value="LRR_dom_sf"/>
</dbReference>
<sequence length="109" mass="12337">MRLGLRLGQCSHGSIRDCLGTIDSPEPAQVSTLDLRRQQLRDLSGIERFPNLRVLHLDHNQIDTVAGLTALQQLQILFLGGNNRIPESQLQRLSALNIADFRRPDWKTQ</sequence>
<proteinExistence type="predicted"/>
<evidence type="ECO:0000256" key="1">
    <source>
        <dbReference type="ARBA" id="ARBA00022614"/>
    </source>
</evidence>
<evidence type="ECO:0000313" key="4">
    <source>
        <dbReference type="Proteomes" id="UP000191901"/>
    </source>
</evidence>
<accession>A0A1Z3HTH3</accession>
<dbReference type="PANTHER" id="PTHR46759">
    <property type="entry name" value="LEUCINE-RICH REPEAT-CONTAINING PROTEIN 72"/>
    <property type="match status" value="1"/>
</dbReference>
<dbReference type="PANTHER" id="PTHR46759:SF1">
    <property type="entry name" value="LEUCINE-RICH REPEAT-CONTAINING PROTEIN 72"/>
    <property type="match status" value="1"/>
</dbReference>
<organism evidence="3 4">
    <name type="scientific">Halomicronema hongdechloris C2206</name>
    <dbReference type="NCBI Taxonomy" id="1641165"/>
    <lineage>
        <taxon>Bacteria</taxon>
        <taxon>Bacillati</taxon>
        <taxon>Cyanobacteriota</taxon>
        <taxon>Cyanophyceae</taxon>
        <taxon>Nodosilineales</taxon>
        <taxon>Nodosilineaceae</taxon>
        <taxon>Halomicronema</taxon>
    </lineage>
</organism>